<evidence type="ECO:0000256" key="10">
    <source>
        <dbReference type="ARBA" id="ARBA00066838"/>
    </source>
</evidence>
<name>A0A4Y7L6V7_PAPSO</name>
<keyword evidence="6" id="KW-0809">Transit peptide</keyword>
<evidence type="ECO:0000256" key="3">
    <source>
        <dbReference type="ARBA" id="ARBA00022712"/>
    </source>
</evidence>
<dbReference type="AlphaFoldDB" id="A0A4Y7L6V7"/>
<dbReference type="GO" id="GO:0009824">
    <property type="term" value="F:AMP dimethylallyltransferase activity"/>
    <property type="evidence" value="ECO:0007669"/>
    <property type="project" value="UniProtKB-ARBA"/>
</dbReference>
<evidence type="ECO:0000256" key="9">
    <source>
        <dbReference type="ARBA" id="ARBA00055191"/>
    </source>
</evidence>
<protein>
    <recommendedName>
        <fullName evidence="10">adenylate dimethylallyltransferase (ADP/ATP-dependent)</fullName>
        <ecNumber evidence="10">2.5.1.112</ecNumber>
    </recommendedName>
</protein>
<dbReference type="OMA" id="NTHEDFA"/>
<dbReference type="GO" id="GO:0052381">
    <property type="term" value="F:tRNA dimethylallyltransferase activity"/>
    <property type="evidence" value="ECO:0007669"/>
    <property type="project" value="TreeGrafter"/>
</dbReference>
<evidence type="ECO:0000313" key="12">
    <source>
        <dbReference type="Proteomes" id="UP000316621"/>
    </source>
</evidence>
<dbReference type="Pfam" id="PF01715">
    <property type="entry name" value="IPPT"/>
    <property type="match status" value="2"/>
</dbReference>
<evidence type="ECO:0000313" key="11">
    <source>
        <dbReference type="EMBL" id="RZC80926.1"/>
    </source>
</evidence>
<dbReference type="PANTHER" id="PTHR11088:SF74">
    <property type="entry name" value="ADENYLATE ISOPENTENYLTRANSFERASE 5, CHLOROPLASTIC"/>
    <property type="match status" value="1"/>
</dbReference>
<dbReference type="EC" id="2.5.1.112" evidence="10"/>
<dbReference type="Gramene" id="RZC80926">
    <property type="protein sequence ID" value="RZC80926"/>
    <property type="gene ID" value="C5167_043489"/>
</dbReference>
<evidence type="ECO:0000256" key="7">
    <source>
        <dbReference type="ARBA" id="ARBA00051744"/>
    </source>
</evidence>
<dbReference type="Proteomes" id="UP000316621">
    <property type="component" value="Chromosome 10"/>
</dbReference>
<dbReference type="GO" id="GO:0052622">
    <property type="term" value="F:ATP/ADP dimethylallyltransferase activity"/>
    <property type="evidence" value="ECO:0007669"/>
    <property type="project" value="UniProtKB-EC"/>
</dbReference>
<evidence type="ECO:0000256" key="4">
    <source>
        <dbReference type="ARBA" id="ARBA00022741"/>
    </source>
</evidence>
<dbReference type="SUPFAM" id="SSF52540">
    <property type="entry name" value="P-loop containing nucleoside triphosphate hydrolases"/>
    <property type="match status" value="1"/>
</dbReference>
<reference evidence="11 12" key="1">
    <citation type="journal article" date="2018" name="Science">
        <title>The opium poppy genome and morphinan production.</title>
        <authorList>
            <person name="Guo L."/>
            <person name="Winzer T."/>
            <person name="Yang X."/>
            <person name="Li Y."/>
            <person name="Ning Z."/>
            <person name="He Z."/>
            <person name="Teodor R."/>
            <person name="Lu Y."/>
            <person name="Bowser T.A."/>
            <person name="Graham I.A."/>
            <person name="Ye K."/>
        </authorList>
    </citation>
    <scope>NUCLEOTIDE SEQUENCE [LARGE SCALE GENOMIC DNA]</scope>
    <source>
        <strain evidence="12">cv. HN1</strain>
        <tissue evidence="11">Leaves</tissue>
    </source>
</reference>
<sequence length="310" mass="35004">MDSYNTTWNQKEKVVIIMGQTGTGKSRLSIDLAIRFSGEIINCDKIQVYKGLDIITNKVSHEEQSGIPHHLLGVINPNEEFTSSDFGRLAMHTIESILARKRLPIIVGGSNSFIEALVDDDDLEFRSNYDCCFIWVDVSLPLLHSFVSKRVDQMVNFGLVTEVREFFEPSGDYTRGIRRAIGVPEMHQYLQLESSVDEETRVKLLEVAIDQIKINTCTLTMRQLQKIYRLRSLPGWNIHRVDASQVFLLLDGADVDDAWDKIVVAPNTMRVAKFLYGTDDDQDQTADIVVPTTDSFLKNAIMGMVVAATQ</sequence>
<dbReference type="OrthoDB" id="775260at2759"/>
<dbReference type="FunFam" id="1.10.287.890:FF:000002">
    <property type="entry name" value="Adenylate isopentenyltransferase 5, chloroplastic"/>
    <property type="match status" value="1"/>
</dbReference>
<dbReference type="GO" id="GO:0005524">
    <property type="term" value="F:ATP binding"/>
    <property type="evidence" value="ECO:0007669"/>
    <property type="project" value="UniProtKB-KW"/>
</dbReference>
<dbReference type="Gene3D" id="1.10.287.890">
    <property type="entry name" value="Crystal structure of tRNA isopentenylpyrophosphate transferase (bh2366) domain"/>
    <property type="match status" value="1"/>
</dbReference>
<keyword evidence="2" id="KW-0808">Transferase</keyword>
<dbReference type="PROSITE" id="PS00675">
    <property type="entry name" value="SIGMA54_INTERACT_1"/>
    <property type="match status" value="1"/>
</dbReference>
<keyword evidence="4" id="KW-0547">Nucleotide-binding</keyword>
<evidence type="ECO:0000256" key="5">
    <source>
        <dbReference type="ARBA" id="ARBA00022840"/>
    </source>
</evidence>
<evidence type="ECO:0000256" key="2">
    <source>
        <dbReference type="ARBA" id="ARBA00022679"/>
    </source>
</evidence>
<evidence type="ECO:0000256" key="6">
    <source>
        <dbReference type="ARBA" id="ARBA00022946"/>
    </source>
</evidence>
<keyword evidence="12" id="KW-1185">Reference proteome</keyword>
<comment type="similarity">
    <text evidence="1">Belongs to the IPP transferase family.</text>
</comment>
<dbReference type="GO" id="GO:0006400">
    <property type="term" value="P:tRNA modification"/>
    <property type="evidence" value="ECO:0007669"/>
    <property type="project" value="TreeGrafter"/>
</dbReference>
<comment type="function">
    <text evidence="9">Involved in cytokinin biosynthesis. Catalyzes the transfer of an isopentenyl group from dimethylallyl diphosphate (DMAPP) to ATP and ADP.</text>
</comment>
<proteinExistence type="inferred from homology"/>
<dbReference type="GO" id="GO:0005739">
    <property type="term" value="C:mitochondrion"/>
    <property type="evidence" value="ECO:0007669"/>
    <property type="project" value="TreeGrafter"/>
</dbReference>
<evidence type="ECO:0000256" key="1">
    <source>
        <dbReference type="ARBA" id="ARBA00005842"/>
    </source>
</evidence>
<dbReference type="Gene3D" id="3.40.50.300">
    <property type="entry name" value="P-loop containing nucleotide triphosphate hydrolases"/>
    <property type="match status" value="1"/>
</dbReference>
<dbReference type="STRING" id="3469.A0A4Y7L6V7"/>
<organism evidence="11 12">
    <name type="scientific">Papaver somniferum</name>
    <name type="common">Opium poppy</name>
    <dbReference type="NCBI Taxonomy" id="3469"/>
    <lineage>
        <taxon>Eukaryota</taxon>
        <taxon>Viridiplantae</taxon>
        <taxon>Streptophyta</taxon>
        <taxon>Embryophyta</taxon>
        <taxon>Tracheophyta</taxon>
        <taxon>Spermatophyta</taxon>
        <taxon>Magnoliopsida</taxon>
        <taxon>Ranunculales</taxon>
        <taxon>Papaveraceae</taxon>
        <taxon>Papaveroideae</taxon>
        <taxon>Papaver</taxon>
    </lineage>
</organism>
<evidence type="ECO:0000256" key="8">
    <source>
        <dbReference type="ARBA" id="ARBA00052386"/>
    </source>
</evidence>
<dbReference type="GO" id="GO:0009691">
    <property type="term" value="P:cytokinin biosynthetic process"/>
    <property type="evidence" value="ECO:0007669"/>
    <property type="project" value="UniProtKB-KW"/>
</dbReference>
<keyword evidence="5" id="KW-0067">ATP-binding</keyword>
<dbReference type="InterPro" id="IPR025662">
    <property type="entry name" value="Sigma_54_int_dom_ATP-bd_1"/>
</dbReference>
<dbReference type="InterPro" id="IPR039657">
    <property type="entry name" value="Dimethylallyltransferase"/>
</dbReference>
<comment type="catalytic activity">
    <reaction evidence="8">
        <text>dimethylallyl diphosphate + ADP = N(6)-(dimethylallyl)adenosine 5'-diphosphate + diphosphate</text>
        <dbReference type="Rhea" id="RHEA:36327"/>
        <dbReference type="ChEBI" id="CHEBI:33019"/>
        <dbReference type="ChEBI" id="CHEBI:57623"/>
        <dbReference type="ChEBI" id="CHEBI:73533"/>
        <dbReference type="ChEBI" id="CHEBI:456216"/>
        <dbReference type="EC" id="2.5.1.112"/>
    </reaction>
</comment>
<dbReference type="PANTHER" id="PTHR11088">
    <property type="entry name" value="TRNA DIMETHYLALLYLTRANSFERASE"/>
    <property type="match status" value="1"/>
</dbReference>
<dbReference type="EMBL" id="CM010724">
    <property type="protein sequence ID" value="RZC80926.1"/>
    <property type="molecule type" value="Genomic_DNA"/>
</dbReference>
<comment type="catalytic activity">
    <reaction evidence="7">
        <text>dimethylallyl diphosphate + ATP = N(6)-(dimethylallyl)adenosine 5'-triphosphate + diphosphate</text>
        <dbReference type="Rhea" id="RHEA:36331"/>
        <dbReference type="ChEBI" id="CHEBI:30616"/>
        <dbReference type="ChEBI" id="CHEBI:33019"/>
        <dbReference type="ChEBI" id="CHEBI:57623"/>
        <dbReference type="ChEBI" id="CHEBI:73532"/>
        <dbReference type="EC" id="2.5.1.112"/>
    </reaction>
</comment>
<dbReference type="InterPro" id="IPR027417">
    <property type="entry name" value="P-loop_NTPase"/>
</dbReference>
<keyword evidence="3" id="KW-0203">Cytokinin biosynthesis</keyword>
<gene>
    <name evidence="11" type="ORF">C5167_043489</name>
</gene>
<accession>A0A4Y7L6V7</accession>